<dbReference type="SUPFAM" id="SSF51556">
    <property type="entry name" value="Metallo-dependent hydrolases"/>
    <property type="match status" value="1"/>
</dbReference>
<dbReference type="EC" id="3.5.4.28" evidence="5"/>
<dbReference type="SUPFAM" id="SSF51338">
    <property type="entry name" value="Composite domain of metallo-dependent hydrolases"/>
    <property type="match status" value="1"/>
</dbReference>
<protein>
    <recommendedName>
        <fullName evidence="5">5-methylthioadenosine/S-adenosylhomocysteine deaminase</fullName>
        <shortName evidence="5">MTA/SAH deaminase</shortName>
        <ecNumber evidence="5">3.5.4.28</ecNumber>
        <ecNumber evidence="5">3.5.4.31</ecNumber>
    </recommendedName>
</protein>
<comment type="similarity">
    <text evidence="5">Belongs to the metallo-dependent hydrolases superfamily. MTA/SAH deaminase family.</text>
</comment>
<comment type="caution">
    <text evidence="5">Lacks conserved residue(s) required for the propagation of feature annotation.</text>
</comment>
<dbReference type="AlphaFoldDB" id="A0A1T2L3Q5"/>
<accession>A0A1T2L3Q5</accession>
<dbReference type="InterPro" id="IPR050287">
    <property type="entry name" value="MTA/SAH_deaminase"/>
</dbReference>
<evidence type="ECO:0000313" key="8">
    <source>
        <dbReference type="Proteomes" id="UP000191110"/>
    </source>
</evidence>
<dbReference type="OrthoDB" id="9807210at2"/>
<dbReference type="InterPro" id="IPR006680">
    <property type="entry name" value="Amidohydro-rel"/>
</dbReference>
<comment type="similarity">
    <text evidence="1">Belongs to the metallo-dependent hydrolases superfamily. ATZ/TRZ family.</text>
</comment>
<keyword evidence="3 5" id="KW-0378">Hydrolase</keyword>
<feature type="binding site" evidence="5">
    <location>
        <position position="191"/>
    </location>
    <ligand>
        <name>substrate</name>
    </ligand>
</feature>
<dbReference type="EMBL" id="MPRL01000043">
    <property type="protein sequence ID" value="OOZ39721.1"/>
    <property type="molecule type" value="Genomic_DNA"/>
</dbReference>
<dbReference type="NCBIfam" id="NF006549">
    <property type="entry name" value="PRK09045.1"/>
    <property type="match status" value="1"/>
</dbReference>
<comment type="catalytic activity">
    <reaction evidence="5">
        <text>S-adenosyl-L-homocysteine + H2O + H(+) = S-inosyl-L-homocysteine + NH4(+)</text>
        <dbReference type="Rhea" id="RHEA:20716"/>
        <dbReference type="ChEBI" id="CHEBI:15377"/>
        <dbReference type="ChEBI" id="CHEBI:15378"/>
        <dbReference type="ChEBI" id="CHEBI:28938"/>
        <dbReference type="ChEBI" id="CHEBI:57856"/>
        <dbReference type="ChEBI" id="CHEBI:57985"/>
        <dbReference type="EC" id="3.5.4.28"/>
    </reaction>
</comment>
<comment type="caution">
    <text evidence="7">The sequence shown here is derived from an EMBL/GenBank/DDBJ whole genome shotgun (WGS) entry which is preliminary data.</text>
</comment>
<name>A0A1T2L3Q5_9GAMM</name>
<dbReference type="PANTHER" id="PTHR43794">
    <property type="entry name" value="AMINOHYDROLASE SSNA-RELATED"/>
    <property type="match status" value="1"/>
</dbReference>
<dbReference type="InterPro" id="IPR011059">
    <property type="entry name" value="Metal-dep_hydrolase_composite"/>
</dbReference>
<comment type="cofactor">
    <cofactor evidence="5">
        <name>Zn(2+)</name>
        <dbReference type="ChEBI" id="CHEBI:29105"/>
    </cofactor>
    <text evidence="5">Binds 1 zinc ion per subunit.</text>
</comment>
<evidence type="ECO:0000256" key="5">
    <source>
        <dbReference type="HAMAP-Rule" id="MF_01281"/>
    </source>
</evidence>
<evidence type="ECO:0000256" key="2">
    <source>
        <dbReference type="ARBA" id="ARBA00022723"/>
    </source>
</evidence>
<dbReference type="Gene3D" id="2.30.40.10">
    <property type="entry name" value="Urease, subunit C, domain 1"/>
    <property type="match status" value="1"/>
</dbReference>
<dbReference type="EC" id="3.5.4.31" evidence="5"/>
<dbReference type="Pfam" id="PF01979">
    <property type="entry name" value="Amidohydro_1"/>
    <property type="match status" value="1"/>
</dbReference>
<feature type="binding site" evidence="5">
    <location>
        <position position="98"/>
    </location>
    <ligand>
        <name>substrate</name>
    </ligand>
</feature>
<evidence type="ECO:0000259" key="6">
    <source>
        <dbReference type="Pfam" id="PF01979"/>
    </source>
</evidence>
<evidence type="ECO:0000313" key="7">
    <source>
        <dbReference type="EMBL" id="OOZ39721.1"/>
    </source>
</evidence>
<reference evidence="7 8" key="1">
    <citation type="submission" date="2016-11" db="EMBL/GenBank/DDBJ databases">
        <title>Mixed transmission modes and dynamic genome evolution in an obligate animal-bacterial symbiosis.</title>
        <authorList>
            <person name="Russell S.L."/>
            <person name="Corbett-Detig R.B."/>
            <person name="Cavanaugh C.M."/>
        </authorList>
    </citation>
    <scope>NUCLEOTIDE SEQUENCE [LARGE SCALE GENOMIC DNA]</scope>
    <source>
        <strain evidence="7">Sveles-Q1</strain>
    </source>
</reference>
<feature type="domain" description="Amidohydrolase-related" evidence="6">
    <location>
        <begin position="61"/>
        <end position="406"/>
    </location>
</feature>
<dbReference type="InterPro" id="IPR032466">
    <property type="entry name" value="Metal_Hydrolase"/>
</dbReference>
<feature type="binding site" evidence="5">
    <location>
        <position position="71"/>
    </location>
    <ligand>
        <name>Zn(2+)</name>
        <dbReference type="ChEBI" id="CHEBI:29105"/>
    </ligand>
</feature>
<dbReference type="Gene3D" id="3.20.20.140">
    <property type="entry name" value="Metal-dependent hydrolases"/>
    <property type="match status" value="1"/>
</dbReference>
<evidence type="ECO:0000256" key="4">
    <source>
        <dbReference type="ARBA" id="ARBA00022833"/>
    </source>
</evidence>
<feature type="binding site" evidence="5">
    <location>
        <position position="304"/>
    </location>
    <ligand>
        <name>substrate</name>
    </ligand>
</feature>
<keyword evidence="8" id="KW-1185">Reference proteome</keyword>
<feature type="binding site" evidence="5">
    <location>
        <position position="221"/>
    </location>
    <ligand>
        <name>substrate</name>
    </ligand>
</feature>
<dbReference type="GO" id="GO:0046872">
    <property type="term" value="F:metal ion binding"/>
    <property type="evidence" value="ECO:0007669"/>
    <property type="project" value="UniProtKB-KW"/>
</dbReference>
<dbReference type="CDD" id="cd01298">
    <property type="entry name" value="ATZ_TRZ_like"/>
    <property type="match status" value="1"/>
</dbReference>
<dbReference type="FunFam" id="3.20.20.140:FF:000014">
    <property type="entry name" value="5-methylthioadenosine/S-adenosylhomocysteine deaminase"/>
    <property type="match status" value="1"/>
</dbReference>
<dbReference type="GO" id="GO:0050270">
    <property type="term" value="F:S-adenosylhomocysteine deaminase activity"/>
    <property type="evidence" value="ECO:0007669"/>
    <property type="project" value="UniProtKB-UniRule"/>
</dbReference>
<comment type="catalytic activity">
    <reaction evidence="5">
        <text>S-methyl-5'-thioadenosine + H2O + H(+) = S-methyl-5'-thioinosine + NH4(+)</text>
        <dbReference type="Rhea" id="RHEA:25025"/>
        <dbReference type="ChEBI" id="CHEBI:15377"/>
        <dbReference type="ChEBI" id="CHEBI:15378"/>
        <dbReference type="ChEBI" id="CHEBI:17509"/>
        <dbReference type="ChEBI" id="CHEBI:28938"/>
        <dbReference type="ChEBI" id="CHEBI:48595"/>
        <dbReference type="EC" id="3.5.4.31"/>
    </reaction>
</comment>
<feature type="binding site" evidence="5">
    <location>
        <position position="218"/>
    </location>
    <ligand>
        <name>Zn(2+)</name>
        <dbReference type="ChEBI" id="CHEBI:29105"/>
    </ligand>
</feature>
<comment type="function">
    <text evidence="5">Catalyzes the deamination of 5-methylthioadenosine and S-adenosyl-L-homocysteine into 5-methylthioinosine and S-inosyl-L-homocysteine, respectively. Is also able to deaminate adenosine.</text>
</comment>
<dbReference type="Proteomes" id="UP000191110">
    <property type="component" value="Unassembled WGS sequence"/>
</dbReference>
<dbReference type="PANTHER" id="PTHR43794:SF11">
    <property type="entry name" value="AMIDOHYDROLASE-RELATED DOMAIN-CONTAINING PROTEIN"/>
    <property type="match status" value="1"/>
</dbReference>
<feature type="binding site" evidence="5">
    <location>
        <position position="304"/>
    </location>
    <ligand>
        <name>Zn(2+)</name>
        <dbReference type="ChEBI" id="CHEBI:29105"/>
    </ligand>
</feature>
<evidence type="ECO:0000256" key="3">
    <source>
        <dbReference type="ARBA" id="ARBA00022801"/>
    </source>
</evidence>
<dbReference type="GO" id="GO:0090614">
    <property type="term" value="F:5'-methylthioadenosine deaminase activity"/>
    <property type="evidence" value="ECO:0007669"/>
    <property type="project" value="UniProtKB-UniRule"/>
</dbReference>
<feature type="binding site" evidence="5">
    <location>
        <position position="69"/>
    </location>
    <ligand>
        <name>Zn(2+)</name>
        <dbReference type="ChEBI" id="CHEBI:29105"/>
    </ligand>
</feature>
<dbReference type="HAMAP" id="MF_01281">
    <property type="entry name" value="MTA_SAH_deamin"/>
    <property type="match status" value="1"/>
</dbReference>
<proteinExistence type="inferred from homology"/>
<sequence length="440" mass="48121">MEQFDTLIHAGWIIPVEPDDKVLDAHSIAIRDGNIVEILPSSEAHERYRAEATHDLPTHALIPGLINTHTHAAMSLMRGLADDLPLMEWLNDHIWPAESKWVDATFVREGTQLAIAEMLRGGTTCFSDMYFFPDEVGRVADHAGMRAVVGLIVIDFPTVWAKDADEYLHKGLEVHDHFRDNPLITTAFAPHAPYTVSDAPLEKISMYAEELDIPIHMHLHETAHEVENSADGRRPIERLEELGLISPRLLAVHMTQLSEDEIETVERYGGQVLHCPESNLKLASGFCPVDRLMQAGINVALGTDGAASNNDLNMFGEMRTAALLAKAVSGDASALPASAALRMATLNGAQALGIDDVTGSLVAGKAADIVAVDLGGLESQPIYNPVSQLVYATGRHQVSDVWVAGRHLLKSRELTTLDEQTIHEQTLAWRDRISSTDDAS</sequence>
<organism evidence="7 8">
    <name type="scientific">Solemya pervernicosa gill symbiont</name>
    <dbReference type="NCBI Taxonomy" id="642797"/>
    <lineage>
        <taxon>Bacteria</taxon>
        <taxon>Pseudomonadati</taxon>
        <taxon>Pseudomonadota</taxon>
        <taxon>Gammaproteobacteria</taxon>
        <taxon>sulfur-oxidizing symbionts</taxon>
    </lineage>
</organism>
<evidence type="ECO:0000256" key="1">
    <source>
        <dbReference type="ARBA" id="ARBA00006745"/>
    </source>
</evidence>
<gene>
    <name evidence="5" type="primary">mtaD</name>
    <name evidence="7" type="ORF">BOW53_10405</name>
</gene>
<keyword evidence="2 5" id="KW-0479">Metal-binding</keyword>
<keyword evidence="4 5" id="KW-0862">Zinc</keyword>
<dbReference type="InterPro" id="IPR023512">
    <property type="entry name" value="Deaminase_MtaD/DadD"/>
</dbReference>
<dbReference type="RefSeq" id="WP_078484020.1">
    <property type="nucleotide sequence ID" value="NZ_MPRL01000043.1"/>
</dbReference>